<evidence type="ECO:0000313" key="3">
    <source>
        <dbReference type="Proteomes" id="UP000013966"/>
    </source>
</evidence>
<evidence type="ECO:0000259" key="1">
    <source>
        <dbReference type="Pfam" id="PF04909"/>
    </source>
</evidence>
<dbReference type="OrthoDB" id="9787654at2"/>
<dbReference type="AlphaFoldDB" id="R4WY89"/>
<name>R4WY89_9BURK</name>
<dbReference type="PATRIC" id="fig|758793.3.peg.4599"/>
<reference evidence="2 3" key="1">
    <citation type="journal article" date="2013" name="Genome Announc.">
        <title>Complete Genome Sequence of Burkholderia sp. Strain RPE64, Bacterial Symbiont of the Bean Bug Riptortus pedestris.</title>
        <authorList>
            <person name="Shibata T.F."/>
            <person name="Maeda T."/>
            <person name="Nikoh N."/>
            <person name="Yamaguchi K."/>
            <person name="Oshima K."/>
            <person name="Hattori M."/>
            <person name="Nishiyama T."/>
            <person name="Hasebe M."/>
            <person name="Fukatsu T."/>
            <person name="Kikuchi Y."/>
            <person name="Shigenobu S."/>
        </authorList>
    </citation>
    <scope>NUCLEOTIDE SEQUENCE [LARGE SCALE GENOMIC DNA]</scope>
</reference>
<dbReference type="RefSeq" id="WP_016347070.1">
    <property type="nucleotide sequence ID" value="NC_021288.1"/>
</dbReference>
<dbReference type="HOGENOM" id="CLU_064039_2_1_4"/>
<proteinExistence type="predicted"/>
<dbReference type="KEGG" id="buo:BRPE64_CCDS02770"/>
<sequence>MTIYDEDKIDCHNHIFDPVRFPYREDTVYRPSGQEIGTAAQFLRVMDANGVRHALLVGPTSGYRTDNRCMLDAIRHAGGRFKGIAVVDNDVTHAELLGLKDAGVVGVAFNPAMEGVEVVTGAKALLDMLADLDLFAQIQVVDDQLVRITPMLESVRTRILIDHCGRPDVAVGLNQPGFQALLRLADGGRTTVKLSGLQKFSQADHPYDDAQVFVRELVRTFGPDACVWGSDWPFLRASSRLDYGPLLELFASVVPDPAERRRILWDTPRKLFGFGSLAAR</sequence>
<dbReference type="InterPro" id="IPR052358">
    <property type="entry name" value="Aro_Compnd_Degr_Hydrolases"/>
</dbReference>
<gene>
    <name evidence="2" type="ORF">BRPE64_CCDS02770</name>
</gene>
<accession>R4WY89</accession>
<dbReference type="PANTHER" id="PTHR35563:SF2">
    <property type="entry name" value="BARREL METAL-DEPENDENT HYDROLASE, PUTATIVE (AFU_ORTHOLOGUE AFUA_1G16240)-RELATED"/>
    <property type="match status" value="1"/>
</dbReference>
<organism evidence="2 3">
    <name type="scientific">Caballeronia insecticola</name>
    <dbReference type="NCBI Taxonomy" id="758793"/>
    <lineage>
        <taxon>Bacteria</taxon>
        <taxon>Pseudomonadati</taxon>
        <taxon>Pseudomonadota</taxon>
        <taxon>Betaproteobacteria</taxon>
        <taxon>Burkholderiales</taxon>
        <taxon>Burkholderiaceae</taxon>
        <taxon>Caballeronia</taxon>
    </lineage>
</organism>
<dbReference type="InterPro" id="IPR032466">
    <property type="entry name" value="Metal_Hydrolase"/>
</dbReference>
<keyword evidence="2" id="KW-0378">Hydrolase</keyword>
<dbReference type="Proteomes" id="UP000013966">
    <property type="component" value="Chromosome 3"/>
</dbReference>
<dbReference type="Pfam" id="PF04909">
    <property type="entry name" value="Amidohydro_2"/>
    <property type="match status" value="1"/>
</dbReference>
<evidence type="ECO:0000313" key="2">
    <source>
        <dbReference type="EMBL" id="BAN26360.1"/>
    </source>
</evidence>
<keyword evidence="3" id="KW-1185">Reference proteome</keyword>
<dbReference type="InterPro" id="IPR006680">
    <property type="entry name" value="Amidohydro-rel"/>
</dbReference>
<dbReference type="Gene3D" id="3.20.20.140">
    <property type="entry name" value="Metal-dependent hydrolases"/>
    <property type="match status" value="1"/>
</dbReference>
<protein>
    <submittedName>
        <fullName evidence="2">Amidohydrolase 2</fullName>
    </submittedName>
</protein>
<dbReference type="STRING" id="758793.BRPE64_CCDS02770"/>
<dbReference type="PANTHER" id="PTHR35563">
    <property type="entry name" value="BARREL METAL-DEPENDENT HYDROLASE, PUTATIVE (AFU_ORTHOLOGUE AFUA_1G16240)-RELATED"/>
    <property type="match status" value="1"/>
</dbReference>
<reference evidence="2 3" key="2">
    <citation type="journal article" date="2018" name="Int. J. Syst. Evol. Microbiol.">
        <title>Burkholderia insecticola sp. nov., a gut symbiotic bacterium of the bean bug Riptortus pedestris.</title>
        <authorList>
            <person name="Takeshita K."/>
            <person name="Tamaki H."/>
            <person name="Ohbayashi T."/>
            <person name="Meng X.-Y."/>
            <person name="Sone T."/>
            <person name="Mitani Y."/>
            <person name="Peeters C."/>
            <person name="Kikuchi Y."/>
            <person name="Vandamme P."/>
        </authorList>
    </citation>
    <scope>NUCLEOTIDE SEQUENCE [LARGE SCALE GENOMIC DNA]</scope>
    <source>
        <strain evidence="2">RPE64</strain>
    </source>
</reference>
<feature type="domain" description="Amidohydrolase-related" evidence="1">
    <location>
        <begin position="9"/>
        <end position="274"/>
    </location>
</feature>
<dbReference type="SUPFAM" id="SSF51556">
    <property type="entry name" value="Metallo-dependent hydrolases"/>
    <property type="match status" value="1"/>
</dbReference>
<dbReference type="GO" id="GO:0016787">
    <property type="term" value="F:hydrolase activity"/>
    <property type="evidence" value="ECO:0007669"/>
    <property type="project" value="UniProtKB-KW"/>
</dbReference>
<dbReference type="EMBL" id="AP013060">
    <property type="protein sequence ID" value="BAN26360.1"/>
    <property type="molecule type" value="Genomic_DNA"/>
</dbReference>